<evidence type="ECO:0000259" key="1">
    <source>
        <dbReference type="Pfam" id="PF25231"/>
    </source>
</evidence>
<reference evidence="3" key="1">
    <citation type="submission" date="2015-02" db="EMBL/GenBank/DDBJ databases">
        <title>Physiological reanalysis, assessment of diazotrophy, and genome sequences of multiple isolates of Streptomyces thermoautotrophicus.</title>
        <authorList>
            <person name="MacKellar D.C."/>
            <person name="Lieber L."/>
            <person name="Norman J."/>
            <person name="Bolger A."/>
            <person name="Tobin C."/>
            <person name="Murray J.W."/>
            <person name="Friesen M."/>
            <person name="Prell J."/>
        </authorList>
    </citation>
    <scope>NUCLEOTIDE SEQUENCE [LARGE SCALE GENOMIC DNA]</scope>
    <source>
        <strain evidence="3">UBT1</strain>
    </source>
</reference>
<feature type="domain" description="DUF7847" evidence="1">
    <location>
        <begin position="21"/>
        <end position="308"/>
    </location>
</feature>
<dbReference type="PATRIC" id="fig|1469144.9.peg.5293"/>
<dbReference type="Proteomes" id="UP000070598">
    <property type="component" value="Unassembled WGS sequence"/>
</dbReference>
<organism evidence="2 3">
    <name type="scientific">Carbonactinospora thermoautotrophica</name>
    <dbReference type="NCBI Taxonomy" id="1469144"/>
    <lineage>
        <taxon>Bacteria</taxon>
        <taxon>Bacillati</taxon>
        <taxon>Actinomycetota</taxon>
        <taxon>Actinomycetes</taxon>
        <taxon>Kitasatosporales</taxon>
        <taxon>Carbonactinosporaceae</taxon>
        <taxon>Carbonactinospora</taxon>
    </lineage>
</organism>
<dbReference type="PANTHER" id="PTHR33133">
    <property type="entry name" value="OS08G0107100 PROTEIN-RELATED"/>
    <property type="match status" value="1"/>
</dbReference>
<dbReference type="RefSeq" id="WP_067420265.1">
    <property type="nucleotide sequence ID" value="NZ_JYIK01000313.1"/>
</dbReference>
<name>A0A132NKU7_9ACTN</name>
<dbReference type="EMBL" id="JYIK01000313">
    <property type="protein sequence ID" value="KWX10726.1"/>
    <property type="molecule type" value="Genomic_DNA"/>
</dbReference>
<feature type="non-terminal residue" evidence="2">
    <location>
        <position position="1"/>
    </location>
</feature>
<proteinExistence type="predicted"/>
<evidence type="ECO:0000313" key="3">
    <source>
        <dbReference type="Proteomes" id="UP000070598"/>
    </source>
</evidence>
<dbReference type="Pfam" id="PF25231">
    <property type="entry name" value="DUF7847"/>
    <property type="match status" value="1"/>
</dbReference>
<protein>
    <recommendedName>
        <fullName evidence="1">DUF7847 domain-containing protein</fullName>
    </recommendedName>
</protein>
<gene>
    <name evidence="2" type="ORF">TR74_01880</name>
</gene>
<sequence>WGHPAPPAAKPGVVPLRPLGVGEILDGAISCIRTYPRITLGLSAIVMTAATVLQLLVSWVVFQDLQTAITELRGTRTPTPGQLAAILSPSLITFSTELVVIGLATLVLTGILTYVVSRAVLGRPVTLGESWDAVRPRLLPLFGLTLLVQLIVTAGVLGPWVPGAVSALTLGASPLTVLLLVLAFPVMVVVGPYLYVTFSLATPALILEKQPVLKAMGRSRRLVRGNWWRVFGILLLSAILVILIQSVLAAPFTLIGQLIATALSGGPASDSTAYFLIATAIASIGNILALTVVSPFAAAVVVLLYVDLRIRREALDLELARAAGVAAPTSGGTHHSTDNSAPGAY</sequence>
<dbReference type="PANTHER" id="PTHR33133:SF1">
    <property type="entry name" value="EXPRESSED PROTEIN-RELATED"/>
    <property type="match status" value="1"/>
</dbReference>
<dbReference type="InterPro" id="IPR057169">
    <property type="entry name" value="DUF7847"/>
</dbReference>
<dbReference type="AlphaFoldDB" id="A0A132NKU7"/>
<accession>A0A132NKU7</accession>
<evidence type="ECO:0000313" key="2">
    <source>
        <dbReference type="EMBL" id="KWX10726.1"/>
    </source>
</evidence>
<comment type="caution">
    <text evidence="2">The sequence shown here is derived from an EMBL/GenBank/DDBJ whole genome shotgun (WGS) entry which is preliminary data.</text>
</comment>